<evidence type="ECO:0000313" key="6">
    <source>
        <dbReference type="Proteomes" id="UP001321479"/>
    </source>
</evidence>
<dbReference type="InterPro" id="IPR018108">
    <property type="entry name" value="MCP_transmembrane"/>
</dbReference>
<protein>
    <submittedName>
        <fullName evidence="5">Mitochondrial carrier-like protein</fullName>
    </submittedName>
</protein>
<keyword evidence="4" id="KW-0472">Membrane</keyword>
<comment type="subcellular location">
    <subcellularLocation>
        <location evidence="1">Membrane</location>
        <topology evidence="1">Multi-pass membrane protein</topology>
    </subcellularLocation>
</comment>
<evidence type="ECO:0000256" key="3">
    <source>
        <dbReference type="ARBA" id="ARBA00022737"/>
    </source>
</evidence>
<dbReference type="InterPro" id="IPR023395">
    <property type="entry name" value="MCP_dom_sf"/>
</dbReference>
<dbReference type="Pfam" id="PF00153">
    <property type="entry name" value="Mito_carr"/>
    <property type="match status" value="2"/>
</dbReference>
<dbReference type="RefSeq" id="YP_010841321.1">
    <property type="nucleotide sequence ID" value="NC_079139.1"/>
</dbReference>
<evidence type="ECO:0000313" key="5">
    <source>
        <dbReference type="EMBL" id="BCS82713.1"/>
    </source>
</evidence>
<evidence type="ECO:0000256" key="1">
    <source>
        <dbReference type="ARBA" id="ARBA00004141"/>
    </source>
</evidence>
<dbReference type="PANTHER" id="PTHR24089">
    <property type="entry name" value="SOLUTE CARRIER FAMILY 25"/>
    <property type="match status" value="1"/>
</dbReference>
<accession>A0ABM7NRC5</accession>
<evidence type="ECO:0000256" key="2">
    <source>
        <dbReference type="ARBA" id="ARBA00022692"/>
    </source>
</evidence>
<dbReference type="Proteomes" id="UP001321479">
    <property type="component" value="Segment"/>
</dbReference>
<dbReference type="EMBL" id="AP024483">
    <property type="protein sequence ID" value="BCS82713.1"/>
    <property type="molecule type" value="Genomic_DNA"/>
</dbReference>
<dbReference type="GeneID" id="80557918"/>
<name>A0ABM7NRC5_9VIRU</name>
<keyword evidence="3" id="KW-0677">Repeat</keyword>
<reference evidence="5 6" key="1">
    <citation type="submission" date="2021-02" db="EMBL/GenBank/DDBJ databases">
        <title>Cotonvirus japonicus, which uses Golgi apparatus of host cells for its virion factory, phylogenetically links tailed tupanvirus and icosahedral mimivirus.</title>
        <authorList>
            <person name="Takahashi H."/>
            <person name="Fukaya S."/>
            <person name="Song C."/>
            <person name="Murata K."/>
            <person name="Takemura M."/>
        </authorList>
    </citation>
    <scope>NUCLEOTIDE SEQUENCE [LARGE SCALE GENOMIC DNA]</scope>
</reference>
<dbReference type="SUPFAM" id="SSF103506">
    <property type="entry name" value="Mitochondrial carrier"/>
    <property type="match status" value="1"/>
</dbReference>
<proteinExistence type="predicted"/>
<evidence type="ECO:0000256" key="4">
    <source>
        <dbReference type="ARBA" id="ARBA00023136"/>
    </source>
</evidence>
<keyword evidence="2" id="KW-0812">Transmembrane</keyword>
<dbReference type="PROSITE" id="PS50920">
    <property type="entry name" value="SOLCAR"/>
    <property type="match status" value="2"/>
</dbReference>
<sequence length="249" mass="28220">MCICYESLLIIIMTHKSNIINSAIATGIAEIATLPICTIKTNYQNTNSISIYQTIKSLYINGGIKSFYRASPAAISSQIFSTSSKYFLYKYFESKNFKHSNKVLNGIMAGILTSLITHPIDTIKIHLQMNSSFKHQFKIDGLKLFYKGYSKTFGKTFISSCLFLPVYDKLNENLKNSFTASMLSAIISTTTMQPLDYLKTRHIYGLPLYQGFNPKIYYKGLSLNLMRVVPHFVIVMTTIDALNKNLIFN</sequence>
<dbReference type="Gene3D" id="1.50.40.10">
    <property type="entry name" value="Mitochondrial carrier domain"/>
    <property type="match status" value="1"/>
</dbReference>
<keyword evidence="6" id="KW-1185">Reference proteome</keyword>
<organism evidence="5 6">
    <name type="scientific">Cotonvirus japonicus</name>
    <dbReference type="NCBI Taxonomy" id="2811091"/>
    <lineage>
        <taxon>Viruses</taxon>
        <taxon>Varidnaviria</taxon>
        <taxon>Bamfordvirae</taxon>
        <taxon>Nucleocytoviricota</taxon>
        <taxon>Megaviricetes</taxon>
        <taxon>Imitervirales</taxon>
        <taxon>Mimiviridae</taxon>
        <taxon>Megamimivirinae</taxon>
        <taxon>Cotonvirus</taxon>
        <taxon>Cotonvirus japonicum</taxon>
    </lineage>
</organism>